<dbReference type="InterPro" id="IPR023081">
    <property type="entry name" value="Cell_div_FtsB"/>
</dbReference>
<evidence type="ECO:0000313" key="8">
    <source>
        <dbReference type="EMBL" id="MCF7221165.1"/>
    </source>
</evidence>
<comment type="similarity">
    <text evidence="7">Belongs to the FtsB family.</text>
</comment>
<dbReference type="InterPro" id="IPR007060">
    <property type="entry name" value="FtsL/DivIC"/>
</dbReference>
<dbReference type="PANTHER" id="PTHR37485:SF1">
    <property type="entry name" value="CELL DIVISION PROTEIN FTSB"/>
    <property type="match status" value="1"/>
</dbReference>
<feature type="topological domain" description="Cytoplasmic" evidence="7">
    <location>
        <begin position="1"/>
        <end position="3"/>
    </location>
</feature>
<organism evidence="8 10">
    <name type="scientific">Marilutibacter chinensis</name>
    <dbReference type="NCBI Taxonomy" id="2912247"/>
    <lineage>
        <taxon>Bacteria</taxon>
        <taxon>Pseudomonadati</taxon>
        <taxon>Pseudomonadota</taxon>
        <taxon>Gammaproteobacteria</taxon>
        <taxon>Lysobacterales</taxon>
        <taxon>Lysobacteraceae</taxon>
        <taxon>Marilutibacter</taxon>
    </lineage>
</organism>
<dbReference type="Pfam" id="PF04977">
    <property type="entry name" value="DivIC"/>
    <property type="match status" value="1"/>
</dbReference>
<dbReference type="GO" id="GO:0051301">
    <property type="term" value="P:cell division"/>
    <property type="evidence" value="ECO:0007669"/>
    <property type="project" value="UniProtKB-KW"/>
</dbReference>
<evidence type="ECO:0000256" key="2">
    <source>
        <dbReference type="ARBA" id="ARBA00022618"/>
    </source>
</evidence>
<evidence type="ECO:0000256" key="4">
    <source>
        <dbReference type="ARBA" id="ARBA00022989"/>
    </source>
</evidence>
<evidence type="ECO:0000313" key="9">
    <source>
        <dbReference type="EMBL" id="MCF7223094.1"/>
    </source>
</evidence>
<evidence type="ECO:0000256" key="5">
    <source>
        <dbReference type="ARBA" id="ARBA00023136"/>
    </source>
</evidence>
<keyword evidence="6 7" id="KW-0131">Cell cycle</keyword>
<evidence type="ECO:0000256" key="1">
    <source>
        <dbReference type="ARBA" id="ARBA00022475"/>
    </source>
</evidence>
<feature type="topological domain" description="Periplasmic" evidence="7">
    <location>
        <begin position="12"/>
        <end position="103"/>
    </location>
</feature>
<dbReference type="NCBIfam" id="NF002058">
    <property type="entry name" value="PRK00888.1"/>
    <property type="match status" value="1"/>
</dbReference>
<comment type="caution">
    <text evidence="8">The sequence shown here is derived from an EMBL/GenBank/DDBJ whole genome shotgun (WGS) entry which is preliminary data.</text>
</comment>
<keyword evidence="4 7" id="KW-1133">Transmembrane helix</keyword>
<proteinExistence type="inferred from homology"/>
<keyword evidence="7" id="KW-0997">Cell inner membrane</keyword>
<comment type="function">
    <text evidence="7">Essential cell division protein. May link together the upstream cell division proteins, which are predominantly cytoplasmic, with the downstream cell division proteins, which are predominantly periplasmic.</text>
</comment>
<reference evidence="8 10" key="3">
    <citation type="submission" date="2022-01" db="EMBL/GenBank/DDBJ databases">
        <authorList>
            <person name="Zhou L.Y."/>
        </authorList>
    </citation>
    <scope>NUCLEOTIDE SEQUENCE [LARGE SCALE GENOMIC DNA]</scope>
    <source>
        <strain evidence="8 10">TLK-CK17</strain>
    </source>
</reference>
<keyword evidence="10" id="KW-1185">Reference proteome</keyword>
<keyword evidence="3 7" id="KW-0812">Transmembrane</keyword>
<comment type="subcellular location">
    <subcellularLocation>
        <location evidence="7">Cell inner membrane</location>
        <topology evidence="7">Single-pass type II membrane protein</topology>
    </subcellularLocation>
    <text evidence="7">Localizes to the division septum.</text>
</comment>
<dbReference type="PANTHER" id="PTHR37485">
    <property type="entry name" value="CELL DIVISION PROTEIN FTSB"/>
    <property type="match status" value="1"/>
</dbReference>
<name>A0ABS9HSN2_9GAMM</name>
<keyword evidence="2 7" id="KW-0132">Cell division</keyword>
<keyword evidence="1 7" id="KW-1003">Cell membrane</keyword>
<dbReference type="Proteomes" id="UP001430796">
    <property type="component" value="Unassembled WGS sequence"/>
</dbReference>
<protein>
    <recommendedName>
        <fullName evidence="7">Cell division protein FtsB</fullName>
    </recommendedName>
</protein>
<keyword evidence="5 7" id="KW-0472">Membrane</keyword>
<sequence>MMIYLQFRLWIGEGGRHAVAELEAQVEQQVQDNASRQQRNDALVAEVADLKNLSSGGAAVEERARSELGMIKPGEVFYRVVEPDGVPARMADPATPQRDEPVQ</sequence>
<dbReference type="EMBL" id="JAKJPO010000010">
    <property type="protein sequence ID" value="MCF7223094.1"/>
    <property type="molecule type" value="Genomic_DNA"/>
</dbReference>
<gene>
    <name evidence="7 8" type="primary">ftsB</name>
    <name evidence="8" type="ORF">L3V18_05095</name>
    <name evidence="9" type="ORF">L3V18_15050</name>
</gene>
<accession>A0ABS9HSN2</accession>
<evidence type="ECO:0000313" key="10">
    <source>
        <dbReference type="Proteomes" id="UP001430796"/>
    </source>
</evidence>
<evidence type="ECO:0000256" key="7">
    <source>
        <dbReference type="HAMAP-Rule" id="MF_00599"/>
    </source>
</evidence>
<evidence type="ECO:0000256" key="6">
    <source>
        <dbReference type="ARBA" id="ARBA00023306"/>
    </source>
</evidence>
<comment type="subunit">
    <text evidence="7">Part of a complex composed of FtsB, FtsL and FtsQ.</text>
</comment>
<dbReference type="HAMAP" id="MF_00599">
    <property type="entry name" value="FtsB"/>
    <property type="match status" value="1"/>
</dbReference>
<reference evidence="8 10" key="2">
    <citation type="submission" date="2022-01" db="EMBL/GenBank/DDBJ databases">
        <title>Lysobacter chinensis sp. nov., a bacterium isolated from cow dung compost.</title>
        <authorList>
            <person name="Liu Y."/>
        </authorList>
    </citation>
    <scope>NUCLEOTIDE SEQUENCE [LARGE SCALE GENOMIC DNA]</scope>
    <source>
        <strain evidence="8 10">TLK-CK17</strain>
    </source>
</reference>
<evidence type="ECO:0000256" key="3">
    <source>
        <dbReference type="ARBA" id="ARBA00022692"/>
    </source>
</evidence>
<reference evidence="10" key="1">
    <citation type="submission" date="2022-01" db="EMBL/GenBank/DDBJ databases">
        <title>Lysobacter chinensis sp. nov., a bacterium isolated from cow dung compost.</title>
        <authorList>
            <person name="Zhou L.Y."/>
        </authorList>
    </citation>
    <scope>NUCLEOTIDE SEQUENCE [LARGE SCALE GENOMIC DNA]</scope>
    <source>
        <strain evidence="10">TLK-CK17</strain>
    </source>
</reference>
<dbReference type="EMBL" id="JAKJPO010000001">
    <property type="protein sequence ID" value="MCF7221165.1"/>
    <property type="molecule type" value="Genomic_DNA"/>
</dbReference>